<dbReference type="Proteomes" id="UP000250642">
    <property type="component" value="Unassembled WGS sequence"/>
</dbReference>
<feature type="compositionally biased region" description="Pro residues" evidence="1">
    <location>
        <begin position="1"/>
        <end position="10"/>
    </location>
</feature>
<organism evidence="2 3">
    <name type="scientific">Paenibacillus taichungensis</name>
    <dbReference type="NCBI Taxonomy" id="484184"/>
    <lineage>
        <taxon>Bacteria</taxon>
        <taxon>Bacillati</taxon>
        <taxon>Bacillota</taxon>
        <taxon>Bacilli</taxon>
        <taxon>Bacillales</taxon>
        <taxon>Paenibacillaceae</taxon>
        <taxon>Paenibacillus</taxon>
    </lineage>
</organism>
<feature type="compositionally biased region" description="Basic and acidic residues" evidence="1">
    <location>
        <begin position="23"/>
        <end position="35"/>
    </location>
</feature>
<evidence type="ECO:0000256" key="1">
    <source>
        <dbReference type="SAM" id="MobiDB-lite"/>
    </source>
</evidence>
<protein>
    <submittedName>
        <fullName evidence="2">Uncharacterized protein</fullName>
    </submittedName>
</protein>
<dbReference type="EMBL" id="QEVW01000009">
    <property type="protein sequence ID" value="RAW14360.1"/>
    <property type="molecule type" value="Genomic_DNA"/>
</dbReference>
<accession>A0A329QPU1</accession>
<comment type="caution">
    <text evidence="2">The sequence shown here is derived from an EMBL/GenBank/DDBJ whole genome shotgun (WGS) entry which is preliminary data.</text>
</comment>
<evidence type="ECO:0000313" key="3">
    <source>
        <dbReference type="Proteomes" id="UP000250642"/>
    </source>
</evidence>
<proteinExistence type="predicted"/>
<evidence type="ECO:0000313" key="2">
    <source>
        <dbReference type="EMBL" id="RAW14360.1"/>
    </source>
</evidence>
<feature type="region of interest" description="Disordered" evidence="1">
    <location>
        <begin position="1"/>
        <end position="78"/>
    </location>
</feature>
<dbReference type="AlphaFoldDB" id="A0A329QPU1"/>
<sequence length="78" mass="8522">MPQGESPPPGERSVRQQGFAKASVHEARRDLKERALAGQAKRPARGVSLRRTYMRPEGASRREPAAGGAKRPATPFSR</sequence>
<reference evidence="2 3" key="1">
    <citation type="submission" date="2018-04" db="EMBL/GenBank/DDBJ databases">
        <title>Paenibacillus taichungensis Genome sequencing and assembly.</title>
        <authorList>
            <person name="Xu J."/>
            <person name="Rensing C."/>
            <person name="Mazhar H.S."/>
        </authorList>
    </citation>
    <scope>NUCLEOTIDE SEQUENCE [LARGE SCALE GENOMIC DNA]</scope>
    <source>
        <strain evidence="2 3">NC1</strain>
    </source>
</reference>
<gene>
    <name evidence="2" type="ORF">DC345_15465</name>
</gene>
<name>A0A329QPU1_9BACL</name>